<dbReference type="InterPro" id="IPR032696">
    <property type="entry name" value="SQ_cyclase_C"/>
</dbReference>
<comment type="caution">
    <text evidence="2">The sequence shown here is derived from an EMBL/GenBank/DDBJ whole genome shotgun (WGS) entry which is preliminary data.</text>
</comment>
<organism evidence="2 3">
    <name type="scientific">Micromonospora tarensis</name>
    <dbReference type="NCBI Taxonomy" id="2806100"/>
    <lineage>
        <taxon>Bacteria</taxon>
        <taxon>Bacillati</taxon>
        <taxon>Actinomycetota</taxon>
        <taxon>Actinomycetes</taxon>
        <taxon>Micromonosporales</taxon>
        <taxon>Micromonosporaceae</taxon>
        <taxon>Micromonospora</taxon>
    </lineage>
</organism>
<dbReference type="Proteomes" id="UP000622245">
    <property type="component" value="Unassembled WGS sequence"/>
</dbReference>
<evidence type="ECO:0000313" key="3">
    <source>
        <dbReference type="Proteomes" id="UP000622245"/>
    </source>
</evidence>
<dbReference type="Gene3D" id="1.50.10.20">
    <property type="match status" value="1"/>
</dbReference>
<proteinExistence type="predicted"/>
<name>A0ABS1YRD7_9ACTN</name>
<gene>
    <name evidence="2" type="ORF">JM949_34920</name>
</gene>
<reference evidence="2 3" key="1">
    <citation type="submission" date="2021-01" db="EMBL/GenBank/DDBJ databases">
        <title>Draft genome sequence of Micromonospora sp. strain STR1s_6.</title>
        <authorList>
            <person name="Karlyshev A."/>
            <person name="Jawad R."/>
        </authorList>
    </citation>
    <scope>NUCLEOTIDE SEQUENCE [LARGE SCALE GENOMIC DNA]</scope>
    <source>
        <strain evidence="2 3">STR1S-6</strain>
    </source>
</reference>
<accession>A0ABS1YRD7</accession>
<protein>
    <recommendedName>
        <fullName evidence="1">Squalene cyclase C-terminal domain-containing protein</fullName>
    </recommendedName>
</protein>
<dbReference type="InterPro" id="IPR008930">
    <property type="entry name" value="Terpenoid_cyclase/PrenylTrfase"/>
</dbReference>
<dbReference type="RefSeq" id="WP_203152331.1">
    <property type="nucleotide sequence ID" value="NZ_JAEVHL010000419.1"/>
</dbReference>
<dbReference type="Pfam" id="PF13243">
    <property type="entry name" value="SQHop_cyclase_C"/>
    <property type="match status" value="1"/>
</dbReference>
<keyword evidence="3" id="KW-1185">Reference proteome</keyword>
<dbReference type="SUPFAM" id="SSF48239">
    <property type="entry name" value="Terpenoid cyclases/Protein prenyltransferases"/>
    <property type="match status" value="1"/>
</dbReference>
<evidence type="ECO:0000313" key="2">
    <source>
        <dbReference type="EMBL" id="MBM0279992.1"/>
    </source>
</evidence>
<evidence type="ECO:0000259" key="1">
    <source>
        <dbReference type="Pfam" id="PF13243"/>
    </source>
</evidence>
<sequence>MLEALGWHARTTPTAASRYGGRVAAVAGWLGGEQQPDGSWVDRWHASPYYATCCVVTALDRYAPAEVAGAAVDRAVDWVVGTQRADGTWGRWAGTVEETAYALHVLLGVGRPIRPGVREAISRGYRHLNTVDSSDDHIPLWHDKDLYMPRLIVRAAILAVRQLALVRPDLVNGADRASLRSATAVPWSAALERGPGRC</sequence>
<feature type="domain" description="Squalene cyclase C-terminal" evidence="1">
    <location>
        <begin position="27"/>
        <end position="100"/>
    </location>
</feature>
<dbReference type="EMBL" id="JAEVHL010000419">
    <property type="protein sequence ID" value="MBM0279992.1"/>
    <property type="molecule type" value="Genomic_DNA"/>
</dbReference>